<organism evidence="1 2">
    <name type="scientific">Blattamonas nauphoetae</name>
    <dbReference type="NCBI Taxonomy" id="2049346"/>
    <lineage>
        <taxon>Eukaryota</taxon>
        <taxon>Metamonada</taxon>
        <taxon>Preaxostyla</taxon>
        <taxon>Oxymonadida</taxon>
        <taxon>Blattamonas</taxon>
    </lineage>
</organism>
<dbReference type="EMBL" id="JARBJD010000018">
    <property type="protein sequence ID" value="KAK2961143.1"/>
    <property type="molecule type" value="Genomic_DNA"/>
</dbReference>
<protein>
    <submittedName>
        <fullName evidence="1">Uncharacterized protein</fullName>
    </submittedName>
</protein>
<accession>A0ABQ9YBK4</accession>
<comment type="caution">
    <text evidence="1">The sequence shown here is derived from an EMBL/GenBank/DDBJ whole genome shotgun (WGS) entry which is preliminary data.</text>
</comment>
<evidence type="ECO:0000313" key="1">
    <source>
        <dbReference type="EMBL" id="KAK2961143.1"/>
    </source>
</evidence>
<gene>
    <name evidence="1" type="ORF">BLNAU_3911</name>
</gene>
<dbReference type="Proteomes" id="UP001281761">
    <property type="component" value="Unassembled WGS sequence"/>
</dbReference>
<sequence length="166" mass="18667">MCCIGISLIVTTFRKFGASSPPSAVLSTLARLSLFPHLRIALNSHQALYYIIKQDPPALTLLPSPIFPYSFHLQQYSGLSFLAALTKKLRIVFSEFQTNLPTDPSHLPKYIKVSKDDPFKITHLLDFCSNSFLFLTLLLNATPPIKVDSEDLKIWIRADPNGYTQI</sequence>
<name>A0ABQ9YBK4_9EUKA</name>
<evidence type="ECO:0000313" key="2">
    <source>
        <dbReference type="Proteomes" id="UP001281761"/>
    </source>
</evidence>
<reference evidence="1 2" key="1">
    <citation type="journal article" date="2022" name="bioRxiv">
        <title>Genomics of Preaxostyla Flagellates Illuminates Evolutionary Transitions and the Path Towards Mitochondrial Loss.</title>
        <authorList>
            <person name="Novak L.V.F."/>
            <person name="Treitli S.C."/>
            <person name="Pyrih J."/>
            <person name="Halakuc P."/>
            <person name="Pipaliya S.V."/>
            <person name="Vacek V."/>
            <person name="Brzon O."/>
            <person name="Soukal P."/>
            <person name="Eme L."/>
            <person name="Dacks J.B."/>
            <person name="Karnkowska A."/>
            <person name="Elias M."/>
            <person name="Hampl V."/>
        </authorList>
    </citation>
    <scope>NUCLEOTIDE SEQUENCE [LARGE SCALE GENOMIC DNA]</scope>
    <source>
        <strain evidence="1">NAU3</strain>
        <tissue evidence="1">Gut</tissue>
    </source>
</reference>
<proteinExistence type="predicted"/>
<keyword evidence="2" id="KW-1185">Reference proteome</keyword>